<dbReference type="Proteomes" id="UP001500782">
    <property type="component" value="Unassembled WGS sequence"/>
</dbReference>
<organism evidence="2 3">
    <name type="scientific">Bacillus carboniphilus</name>
    <dbReference type="NCBI Taxonomy" id="86663"/>
    <lineage>
        <taxon>Bacteria</taxon>
        <taxon>Bacillati</taxon>
        <taxon>Bacillota</taxon>
        <taxon>Bacilli</taxon>
        <taxon>Bacillales</taxon>
        <taxon>Bacillaceae</taxon>
        <taxon>Bacillus</taxon>
    </lineage>
</organism>
<dbReference type="Gene3D" id="1.10.260.40">
    <property type="entry name" value="lambda repressor-like DNA-binding domains"/>
    <property type="match status" value="1"/>
</dbReference>
<dbReference type="RefSeq" id="WP_343795212.1">
    <property type="nucleotide sequence ID" value="NZ_BAAADJ010000001.1"/>
</dbReference>
<reference evidence="2 3" key="1">
    <citation type="journal article" date="2019" name="Int. J. Syst. Evol. Microbiol.">
        <title>The Global Catalogue of Microorganisms (GCM) 10K type strain sequencing project: providing services to taxonomists for standard genome sequencing and annotation.</title>
        <authorList>
            <consortium name="The Broad Institute Genomics Platform"/>
            <consortium name="The Broad Institute Genome Sequencing Center for Infectious Disease"/>
            <person name="Wu L."/>
            <person name="Ma J."/>
        </authorList>
    </citation>
    <scope>NUCLEOTIDE SEQUENCE [LARGE SCALE GENOMIC DNA]</scope>
    <source>
        <strain evidence="2 3">JCM 9731</strain>
    </source>
</reference>
<dbReference type="InterPro" id="IPR010982">
    <property type="entry name" value="Lambda_DNA-bd_dom_sf"/>
</dbReference>
<comment type="caution">
    <text evidence="2">The sequence shown here is derived from an EMBL/GenBank/DDBJ whole genome shotgun (WGS) entry which is preliminary data.</text>
</comment>
<accession>A0ABN0VNX8</accession>
<dbReference type="CDD" id="cd00093">
    <property type="entry name" value="HTH_XRE"/>
    <property type="match status" value="1"/>
</dbReference>
<evidence type="ECO:0000259" key="1">
    <source>
        <dbReference type="PROSITE" id="PS50943"/>
    </source>
</evidence>
<dbReference type="InterPro" id="IPR001387">
    <property type="entry name" value="Cro/C1-type_HTH"/>
</dbReference>
<feature type="domain" description="HTH cro/C1-type" evidence="1">
    <location>
        <begin position="7"/>
        <end position="61"/>
    </location>
</feature>
<evidence type="ECO:0000313" key="2">
    <source>
        <dbReference type="EMBL" id="GAA0313585.1"/>
    </source>
</evidence>
<name>A0ABN0VNX8_9BACI</name>
<sequence>MAIGEEIGNARKRQGLTQEELSMKLPISRESISKYEKGGRSVPKDMRKHIAEGIDDTELYFATWNEAAGVVSIPFFNGEHIDQHPASMKHLVQFETNEALEQLERLSWVKPIHTRTDREKEEVKQAIVEVLDAAASMINLVAVLCREHKFSMKQIFKAWRSSLKVRRYSK</sequence>
<dbReference type="PROSITE" id="PS50943">
    <property type="entry name" value="HTH_CROC1"/>
    <property type="match status" value="1"/>
</dbReference>
<protein>
    <recommendedName>
        <fullName evidence="1">HTH cro/C1-type domain-containing protein</fullName>
    </recommendedName>
</protein>
<keyword evidence="3" id="KW-1185">Reference proteome</keyword>
<gene>
    <name evidence="2" type="ORF">GCM10008967_00080</name>
</gene>
<dbReference type="Pfam" id="PF01381">
    <property type="entry name" value="HTH_3"/>
    <property type="match status" value="1"/>
</dbReference>
<dbReference type="EMBL" id="BAAADJ010000001">
    <property type="protein sequence ID" value="GAA0313585.1"/>
    <property type="molecule type" value="Genomic_DNA"/>
</dbReference>
<dbReference type="SMART" id="SM00530">
    <property type="entry name" value="HTH_XRE"/>
    <property type="match status" value="1"/>
</dbReference>
<proteinExistence type="predicted"/>
<evidence type="ECO:0000313" key="3">
    <source>
        <dbReference type="Proteomes" id="UP001500782"/>
    </source>
</evidence>
<dbReference type="SUPFAM" id="SSF47413">
    <property type="entry name" value="lambda repressor-like DNA-binding domains"/>
    <property type="match status" value="1"/>
</dbReference>